<name>A0A1B3WCI5_9FIRM</name>
<dbReference type="KEGG" id="dpn:BCB69_00930"/>
<keyword evidence="12" id="KW-1185">Reference proteome</keyword>
<dbReference type="OrthoDB" id="9802055at2"/>
<evidence type="ECO:0000256" key="4">
    <source>
        <dbReference type="ARBA" id="ARBA00022723"/>
    </source>
</evidence>
<proteinExistence type="inferred from homology"/>
<reference evidence="10 12" key="3">
    <citation type="submission" date="2018-08" db="EMBL/GenBank/DDBJ databases">
        <title>Draft genome sequence of Dialister pneumosintes KCOM 1685.</title>
        <authorList>
            <person name="Kook J.-K."/>
            <person name="Park S.-N."/>
            <person name="Lim Y.K."/>
        </authorList>
    </citation>
    <scope>NUCLEOTIDE SEQUENCE [LARGE SCALE GENOMIC DNA]</scope>
    <source>
        <strain evidence="10 12">KCOM 1685</strain>
    </source>
</reference>
<dbReference type="PANTHER" id="PTHR43330">
    <property type="entry name" value="METHIONINE AMINOPEPTIDASE"/>
    <property type="match status" value="1"/>
</dbReference>
<dbReference type="Gene3D" id="3.90.230.10">
    <property type="entry name" value="Creatinase/methionine aminopeptidase superfamily"/>
    <property type="match status" value="1"/>
</dbReference>
<feature type="binding site" evidence="6">
    <location>
        <position position="233"/>
    </location>
    <ligand>
        <name>a divalent metal cation</name>
        <dbReference type="ChEBI" id="CHEBI:60240"/>
        <label>2</label>
        <note>catalytic</note>
    </ligand>
</feature>
<dbReference type="InterPro" id="IPR036005">
    <property type="entry name" value="Creatinase/aminopeptidase-like"/>
</dbReference>
<reference evidence="9" key="1">
    <citation type="submission" date="2016-08" db="EMBL/GenBank/DDBJ databases">
        <authorList>
            <person name="Seilhamer J.J."/>
        </authorList>
    </citation>
    <scope>NUCLEOTIDE SEQUENCE [LARGE SCALE GENOMIC DNA]</scope>
    <source>
        <strain evidence="9">F0677</strain>
    </source>
</reference>
<dbReference type="Proteomes" id="UP000266262">
    <property type="component" value="Unassembled WGS sequence"/>
</dbReference>
<dbReference type="PROSITE" id="PS00680">
    <property type="entry name" value="MAP_1"/>
    <property type="match status" value="1"/>
</dbReference>
<keyword evidence="2 6" id="KW-0031">Aminopeptidase</keyword>
<dbReference type="RefSeq" id="WP_069176742.1">
    <property type="nucleotide sequence ID" value="NZ_CP017037.1"/>
</dbReference>
<sequence>MINIRTPEEIEKIARAGKLTADTLSFLAKNIKPGISTLEIDKMAEEYIRNHGGIPSEKGYYGYPASICTSVNEVVVHGIPSARKILKKGDIISLDLVVELDGYMGDSCITVPVGHCNKKMAQLLKATEDSLYAGIKQAVVGNHVGDIGYAVECAIKPYGYGILRDYVGHGIGTEMHEDPEVPNYGEPGHGPRLEEGMVICIEPMITMGSEETYTLRDGWSVVTVDGLPSAHMEHTIAITKDGPRILTMRS</sequence>
<evidence type="ECO:0000313" key="10">
    <source>
        <dbReference type="EMBL" id="RID94368.1"/>
    </source>
</evidence>
<reference evidence="11" key="2">
    <citation type="submission" date="2016-08" db="EMBL/GenBank/DDBJ databases">
        <authorList>
            <person name="Holder M.E."/>
            <person name="Ajami N.J."/>
            <person name="Petrosino J.F."/>
        </authorList>
    </citation>
    <scope>NUCLEOTIDE SEQUENCE [LARGE SCALE GENOMIC DNA]</scope>
    <source>
        <strain evidence="11">F0677</strain>
    </source>
</reference>
<feature type="binding site" evidence="6">
    <location>
        <position position="106"/>
    </location>
    <ligand>
        <name>a divalent metal cation</name>
        <dbReference type="ChEBI" id="CHEBI:60240"/>
        <label>1</label>
    </ligand>
</feature>
<dbReference type="HAMAP" id="MF_01974">
    <property type="entry name" value="MetAP_1"/>
    <property type="match status" value="1"/>
</dbReference>
<protein>
    <recommendedName>
        <fullName evidence="6 7">Methionine aminopeptidase</fullName>
        <shortName evidence="6">MAP</shortName>
        <shortName evidence="6">MetAP</shortName>
        <ecNumber evidence="6 7">3.4.11.18</ecNumber>
    </recommendedName>
    <alternativeName>
        <fullName evidence="6">Peptidase M</fullName>
    </alternativeName>
</protein>
<feature type="binding site" evidence="6">
    <location>
        <position position="233"/>
    </location>
    <ligand>
        <name>a divalent metal cation</name>
        <dbReference type="ChEBI" id="CHEBI:60240"/>
        <label>1</label>
    </ligand>
</feature>
<dbReference type="STRING" id="39950.BCB69_00930"/>
<dbReference type="EC" id="3.4.11.18" evidence="6 7"/>
<feature type="binding site" evidence="6">
    <location>
        <position position="95"/>
    </location>
    <ligand>
        <name>a divalent metal cation</name>
        <dbReference type="ChEBI" id="CHEBI:60240"/>
        <label>1</label>
    </ligand>
</feature>
<feature type="binding site" evidence="6">
    <location>
        <position position="169"/>
    </location>
    <ligand>
        <name>a divalent metal cation</name>
        <dbReference type="ChEBI" id="CHEBI:60240"/>
        <label>2</label>
        <note>catalytic</note>
    </ligand>
</feature>
<evidence type="ECO:0000256" key="2">
    <source>
        <dbReference type="ARBA" id="ARBA00022438"/>
    </source>
</evidence>
<dbReference type="InterPro" id="IPR000994">
    <property type="entry name" value="Pept_M24"/>
</dbReference>
<dbReference type="PRINTS" id="PR00599">
    <property type="entry name" value="MAPEPTIDASE"/>
</dbReference>
<comment type="cofactor">
    <cofactor evidence="6">
        <name>Co(2+)</name>
        <dbReference type="ChEBI" id="CHEBI:48828"/>
    </cofactor>
    <cofactor evidence="6">
        <name>Zn(2+)</name>
        <dbReference type="ChEBI" id="CHEBI:29105"/>
    </cofactor>
    <cofactor evidence="6">
        <name>Mn(2+)</name>
        <dbReference type="ChEBI" id="CHEBI:29035"/>
    </cofactor>
    <cofactor evidence="6">
        <name>Fe(2+)</name>
        <dbReference type="ChEBI" id="CHEBI:29033"/>
    </cofactor>
    <text evidence="6">Binds 2 divalent metal cations per subunit. Has a high-affinity and a low affinity metal-binding site. The true nature of the physiological cofactor is under debate. The enzyme is active with cobalt, zinc, manganese or divalent iron ions. Most likely, methionine aminopeptidases function as mononuclear Fe(2+)-metalloproteases under physiological conditions, and the catalytically relevant metal-binding site has been assigned to the histidine-containing high-affinity site.</text>
</comment>
<feature type="binding site" evidence="6">
    <location>
        <position position="202"/>
    </location>
    <ligand>
        <name>a divalent metal cation</name>
        <dbReference type="ChEBI" id="CHEBI:60240"/>
        <label>2</label>
        <note>catalytic</note>
    </ligand>
</feature>
<evidence type="ECO:0000256" key="6">
    <source>
        <dbReference type="HAMAP-Rule" id="MF_01974"/>
    </source>
</evidence>
<dbReference type="PANTHER" id="PTHR43330:SF27">
    <property type="entry name" value="METHIONINE AMINOPEPTIDASE"/>
    <property type="match status" value="1"/>
</dbReference>
<evidence type="ECO:0000256" key="3">
    <source>
        <dbReference type="ARBA" id="ARBA00022670"/>
    </source>
</evidence>
<evidence type="ECO:0000256" key="1">
    <source>
        <dbReference type="ARBA" id="ARBA00002521"/>
    </source>
</evidence>
<feature type="binding site" evidence="6">
    <location>
        <position position="77"/>
    </location>
    <ligand>
        <name>substrate</name>
    </ligand>
</feature>
<dbReference type="GO" id="GO:0005829">
    <property type="term" value="C:cytosol"/>
    <property type="evidence" value="ECO:0007669"/>
    <property type="project" value="TreeGrafter"/>
</dbReference>
<dbReference type="CDD" id="cd01086">
    <property type="entry name" value="MetAP1"/>
    <property type="match status" value="1"/>
</dbReference>
<dbReference type="EMBL" id="QWKU01000001">
    <property type="protein sequence ID" value="RID94368.1"/>
    <property type="molecule type" value="Genomic_DNA"/>
</dbReference>
<comment type="catalytic activity">
    <reaction evidence="6 7">
        <text>Release of N-terminal amino acids, preferentially methionine, from peptides and arylamides.</text>
        <dbReference type="EC" id="3.4.11.18"/>
    </reaction>
</comment>
<dbReference type="Proteomes" id="UP000094757">
    <property type="component" value="Chromosome"/>
</dbReference>
<keyword evidence="4 6" id="KW-0479">Metal-binding</keyword>
<organism evidence="9 11">
    <name type="scientific">Dialister pneumosintes</name>
    <dbReference type="NCBI Taxonomy" id="39950"/>
    <lineage>
        <taxon>Bacteria</taxon>
        <taxon>Bacillati</taxon>
        <taxon>Bacillota</taxon>
        <taxon>Negativicutes</taxon>
        <taxon>Veillonellales</taxon>
        <taxon>Veillonellaceae</taxon>
        <taxon>Dialister</taxon>
    </lineage>
</organism>
<dbReference type="InterPro" id="IPR002467">
    <property type="entry name" value="Pept_M24A_MAP1"/>
</dbReference>
<dbReference type="GO" id="GO:0006508">
    <property type="term" value="P:proteolysis"/>
    <property type="evidence" value="ECO:0007669"/>
    <property type="project" value="UniProtKB-KW"/>
</dbReference>
<dbReference type="SUPFAM" id="SSF55920">
    <property type="entry name" value="Creatinase/aminopeptidase"/>
    <property type="match status" value="1"/>
</dbReference>
<evidence type="ECO:0000256" key="7">
    <source>
        <dbReference type="RuleBase" id="RU003653"/>
    </source>
</evidence>
<dbReference type="GO" id="GO:0046872">
    <property type="term" value="F:metal ion binding"/>
    <property type="evidence" value="ECO:0007669"/>
    <property type="project" value="UniProtKB-UniRule"/>
</dbReference>
<feature type="binding site" evidence="6">
    <location>
        <position position="106"/>
    </location>
    <ligand>
        <name>a divalent metal cation</name>
        <dbReference type="ChEBI" id="CHEBI:60240"/>
        <label>2</label>
        <note>catalytic</note>
    </ligand>
</feature>
<dbReference type="InterPro" id="IPR001714">
    <property type="entry name" value="Pept_M24_MAP"/>
</dbReference>
<evidence type="ECO:0000313" key="9">
    <source>
        <dbReference type="EMBL" id="AOH38680.1"/>
    </source>
</evidence>
<evidence type="ECO:0000256" key="5">
    <source>
        <dbReference type="ARBA" id="ARBA00022801"/>
    </source>
</evidence>
<feature type="binding site" evidence="6">
    <location>
        <position position="176"/>
    </location>
    <ligand>
        <name>substrate</name>
    </ligand>
</feature>
<dbReference type="GO" id="GO:0004239">
    <property type="term" value="F:initiator methionyl aminopeptidase activity"/>
    <property type="evidence" value="ECO:0007669"/>
    <property type="project" value="UniProtKB-UniRule"/>
</dbReference>
<evidence type="ECO:0000313" key="11">
    <source>
        <dbReference type="Proteomes" id="UP000094757"/>
    </source>
</evidence>
<dbReference type="GO" id="GO:0070006">
    <property type="term" value="F:metalloaminopeptidase activity"/>
    <property type="evidence" value="ECO:0007669"/>
    <property type="project" value="UniProtKB-UniRule"/>
</dbReference>
<dbReference type="AlphaFoldDB" id="A0A1B3WCI5"/>
<comment type="similarity">
    <text evidence="6">Belongs to the peptidase M24A family. Methionine aminopeptidase type 1 subfamily.</text>
</comment>
<gene>
    <name evidence="6 10" type="primary">map</name>
    <name evidence="9" type="ORF">BCB69_00930</name>
    <name evidence="10" type="ORF">DX915_02255</name>
</gene>
<dbReference type="EMBL" id="CP017037">
    <property type="protein sequence ID" value="AOH38680.1"/>
    <property type="molecule type" value="Genomic_DNA"/>
</dbReference>
<feature type="domain" description="Peptidase M24" evidence="8">
    <location>
        <begin position="11"/>
        <end position="240"/>
    </location>
</feature>
<evidence type="ECO:0000259" key="8">
    <source>
        <dbReference type="Pfam" id="PF00557"/>
    </source>
</evidence>
<dbReference type="NCBIfam" id="TIGR00500">
    <property type="entry name" value="met_pdase_I"/>
    <property type="match status" value="1"/>
</dbReference>
<keyword evidence="3 6" id="KW-0645">Protease</keyword>
<dbReference type="Pfam" id="PF00557">
    <property type="entry name" value="Peptidase_M24"/>
    <property type="match status" value="1"/>
</dbReference>
<comment type="subunit">
    <text evidence="6">Monomer.</text>
</comment>
<comment type="function">
    <text evidence="1 6">Removes the N-terminal methionine from nascent proteins. The N-terminal methionine is often cleaved when the second residue in the primary sequence is small and uncharged (Met-Ala-, Cys, Gly, Pro, Ser, Thr, or Val). Requires deformylation of the N(alpha)-formylated initiator methionine before it can be hydrolyzed.</text>
</comment>
<accession>A0A1B3WCI5</accession>
<keyword evidence="5 6" id="KW-0378">Hydrolase</keyword>
<evidence type="ECO:0000313" key="12">
    <source>
        <dbReference type="Proteomes" id="UP000266262"/>
    </source>
</evidence>